<reference evidence="2" key="1">
    <citation type="journal article" date="2021" name="Microb. Physiol.">
        <title>Proteogenomic Insights into the Physiology of Marine, Sulfate-Reducing, Filamentous Desulfonema limicola and Desulfonema magnum.</title>
        <authorList>
            <person name="Schnaars V."/>
            <person name="Wohlbrand L."/>
            <person name="Scheve S."/>
            <person name="Hinrichs C."/>
            <person name="Reinhardt R."/>
            <person name="Rabus R."/>
        </authorList>
    </citation>
    <scope>NUCLEOTIDE SEQUENCE</scope>
    <source>
        <strain evidence="2">5ac10</strain>
    </source>
</reference>
<evidence type="ECO:0000313" key="2">
    <source>
        <dbReference type="EMBL" id="QTA82664.1"/>
    </source>
</evidence>
<organism evidence="2 3">
    <name type="scientific">Desulfonema limicola</name>
    <dbReference type="NCBI Taxonomy" id="45656"/>
    <lineage>
        <taxon>Bacteria</taxon>
        <taxon>Pseudomonadati</taxon>
        <taxon>Thermodesulfobacteriota</taxon>
        <taxon>Desulfobacteria</taxon>
        <taxon>Desulfobacterales</taxon>
        <taxon>Desulfococcaceae</taxon>
        <taxon>Desulfonema</taxon>
    </lineage>
</organism>
<dbReference type="SMART" id="SM00100">
    <property type="entry name" value="cNMP"/>
    <property type="match status" value="1"/>
</dbReference>
<dbReference type="InterPro" id="IPR011989">
    <property type="entry name" value="ARM-like"/>
</dbReference>
<evidence type="ECO:0000259" key="1">
    <source>
        <dbReference type="PROSITE" id="PS50042"/>
    </source>
</evidence>
<dbReference type="SUPFAM" id="SSF48371">
    <property type="entry name" value="ARM repeat"/>
    <property type="match status" value="1"/>
</dbReference>
<dbReference type="PROSITE" id="PS50042">
    <property type="entry name" value="CNMP_BINDING_3"/>
    <property type="match status" value="1"/>
</dbReference>
<keyword evidence="3" id="KW-1185">Reference proteome</keyword>
<dbReference type="Pfam" id="PF00027">
    <property type="entry name" value="cNMP_binding"/>
    <property type="match status" value="1"/>
</dbReference>
<proteinExistence type="predicted"/>
<sequence length="1117" mass="126450">MVNLNIQKKAVDAITVMNVAITNIRLYPPISNIVINTVDRVYHLLTDILRHENSVMIGESGKNIIICRQIFSEKDQARYPHAMAFIDILVMLGIKTISFEKNLQKSELKTFLEIISKRPEEIEQEGGFQKIVSLGNMPNIIIDHKVYVVLDKDKQLVTNCGISDEDIVKFIINEHSLEKEDIEKIKAVPKSSEWSSQIFNAGISSLMPWKQSKSYEELLARLSHIIKTLDNISGMENKEDIAKGIALAAADMDEDMVALILTQNPDGPFGEQLFTSIAEKLPDEKFEKISAKLISPAADKDQKPGQSGIIDYAFENMMKSDQGRLGYKKIINQVNAEKARRKKQNELLDLEIQKIISGDNSPFMDESIMPSLQKYLEKVLISDKAETAQPLISRMTSGLLEKNSEIQDRVFDLFLNLSQFIINKKHNNSIIILVNHWLQWITAQDVLSRQYLQIIAVIKDAARNFIKNLQLSECVPIIETFNKIYYAKIDKPLPVRELAGNMLKEIGTKDMLDILLKEFMSDNEKNRRHVNQILIFFGTISIDTLLDVLQESRDMSERARILQIVSEIEQSPDILVKKIHRGGPWYYLRNLILMLGKAGEEKHLPVLTPFLNHEDFRVQREALNSIYNIGGDKKGGIILSALKSNDERIQINIVDMLGAMQYQEAVPELIKILESKSLFSSKTSDKLKEKICMALGSIGSEEAVSKLTSIAAQKSLLGLKGFPENIKNAANEALIKYRNHLLRIQKEKSIDLETESALEALNGSNDSLPDFTFKNVGRNDETLEESVVNLLFDSIVQYAKAKNFEKAEELRQQLMEIDPMALDEIIKSEEIIEAEKNESPGIEKDHLGIWPELYDTLTQEEADALFYAMEDNQFDTNQVVFEQGKHNDKLWFIRQGSLKLVFTRGERESLLKTINPGDIAGQDTFFSISLCTTSLITLSPAKISYLNKNMLEVWNSEFPALESKLHDYCLSLERIHDILKGKGIERRSQKRINIPGTVMVHLLSSSGTSSVKSFKGGMSDISVGGMSFLIKTQNPKNVSLLLGRKLKLEFYFPVKLWENLNSGVQLSSSISSKPKAAINPTGIVIGVSHQLNNDYSIHIRFDKLLYEVFSEKYDNSV</sequence>
<dbReference type="InterPro" id="IPR000595">
    <property type="entry name" value="cNMP-bd_dom"/>
</dbReference>
<dbReference type="Gene3D" id="1.25.10.10">
    <property type="entry name" value="Leucine-rich Repeat Variant"/>
    <property type="match status" value="1"/>
</dbReference>
<dbReference type="InterPro" id="IPR014710">
    <property type="entry name" value="RmlC-like_jellyroll"/>
</dbReference>
<dbReference type="CDD" id="cd00038">
    <property type="entry name" value="CAP_ED"/>
    <property type="match status" value="1"/>
</dbReference>
<protein>
    <submittedName>
        <fullName evidence="2">Cyclic nucleotide-binding domain-containing protein</fullName>
    </submittedName>
</protein>
<evidence type="ECO:0000313" key="3">
    <source>
        <dbReference type="Proteomes" id="UP000663720"/>
    </source>
</evidence>
<dbReference type="InterPro" id="IPR016024">
    <property type="entry name" value="ARM-type_fold"/>
</dbReference>
<dbReference type="RefSeq" id="WP_207688560.1">
    <property type="nucleotide sequence ID" value="NZ_CP061799.1"/>
</dbReference>
<dbReference type="KEGG" id="dli:dnl_50440"/>
<dbReference type="Pfam" id="PF13646">
    <property type="entry name" value="HEAT_2"/>
    <property type="match status" value="1"/>
</dbReference>
<feature type="domain" description="Cyclic nucleotide-binding" evidence="1">
    <location>
        <begin position="853"/>
        <end position="952"/>
    </location>
</feature>
<dbReference type="AlphaFoldDB" id="A0A975GIS3"/>
<gene>
    <name evidence="2" type="ORF">dnl_50440</name>
</gene>
<dbReference type="Proteomes" id="UP000663720">
    <property type="component" value="Chromosome"/>
</dbReference>
<dbReference type="Gene3D" id="2.60.120.10">
    <property type="entry name" value="Jelly Rolls"/>
    <property type="match status" value="1"/>
</dbReference>
<accession>A0A975GIS3</accession>
<name>A0A975GIS3_9BACT</name>
<dbReference type="EMBL" id="CP061799">
    <property type="protein sequence ID" value="QTA82664.1"/>
    <property type="molecule type" value="Genomic_DNA"/>
</dbReference>
<dbReference type="InterPro" id="IPR018490">
    <property type="entry name" value="cNMP-bd_dom_sf"/>
</dbReference>
<dbReference type="SUPFAM" id="SSF51206">
    <property type="entry name" value="cAMP-binding domain-like"/>
    <property type="match status" value="1"/>
</dbReference>